<dbReference type="InterPro" id="IPR013108">
    <property type="entry name" value="Amidohydro_3"/>
</dbReference>
<keyword evidence="8" id="KW-1185">Reference proteome</keyword>
<dbReference type="PROSITE" id="PS00482">
    <property type="entry name" value="DIHYDROOROTASE_1"/>
    <property type="match status" value="1"/>
</dbReference>
<protein>
    <recommendedName>
        <fullName evidence="9">Allantoinase</fullName>
    </recommendedName>
</protein>
<evidence type="ECO:0000256" key="3">
    <source>
        <dbReference type="ARBA" id="ARBA00022801"/>
    </source>
</evidence>
<dbReference type="GO" id="GO:0046872">
    <property type="term" value="F:metal ion binding"/>
    <property type="evidence" value="ECO:0007669"/>
    <property type="project" value="UniProtKB-KW"/>
</dbReference>
<dbReference type="GO" id="GO:0005737">
    <property type="term" value="C:cytoplasm"/>
    <property type="evidence" value="ECO:0007669"/>
    <property type="project" value="TreeGrafter"/>
</dbReference>
<dbReference type="InterPro" id="IPR011059">
    <property type="entry name" value="Metal-dep_hydrolase_composite"/>
</dbReference>
<dbReference type="InterPro" id="IPR018228">
    <property type="entry name" value="DNase_TatD-rel_CS"/>
</dbReference>
<dbReference type="Proteomes" id="UP001172159">
    <property type="component" value="Unassembled WGS sequence"/>
</dbReference>
<gene>
    <name evidence="7" type="ORF">B0T21DRAFT_373860</name>
</gene>
<dbReference type="PROSITE" id="PS01137">
    <property type="entry name" value="TATD_1"/>
    <property type="match status" value="1"/>
</dbReference>
<evidence type="ECO:0000313" key="7">
    <source>
        <dbReference type="EMBL" id="KAK0721545.1"/>
    </source>
</evidence>
<dbReference type="InterPro" id="IPR006680">
    <property type="entry name" value="Amidohydro-rel"/>
</dbReference>
<evidence type="ECO:0000259" key="6">
    <source>
        <dbReference type="Pfam" id="PF07969"/>
    </source>
</evidence>
<accession>A0AA40AT57</accession>
<evidence type="ECO:0000313" key="8">
    <source>
        <dbReference type="Proteomes" id="UP001172159"/>
    </source>
</evidence>
<keyword evidence="2" id="KW-0479">Metal-binding</keyword>
<evidence type="ECO:0000259" key="5">
    <source>
        <dbReference type="Pfam" id="PF01979"/>
    </source>
</evidence>
<dbReference type="EMBL" id="JAUKTV010000012">
    <property type="protein sequence ID" value="KAK0721545.1"/>
    <property type="molecule type" value="Genomic_DNA"/>
</dbReference>
<dbReference type="SUPFAM" id="SSF51556">
    <property type="entry name" value="Metallo-dependent hydrolases"/>
    <property type="match status" value="1"/>
</dbReference>
<feature type="domain" description="Amidohydrolase-related" evidence="5">
    <location>
        <begin position="69"/>
        <end position="202"/>
    </location>
</feature>
<evidence type="ECO:0000256" key="1">
    <source>
        <dbReference type="ARBA" id="ARBA00001947"/>
    </source>
</evidence>
<dbReference type="SUPFAM" id="SSF51338">
    <property type="entry name" value="Composite domain of metallo-dependent hydrolases"/>
    <property type="match status" value="2"/>
</dbReference>
<comment type="caution">
    <text evidence="7">The sequence shown here is derived from an EMBL/GenBank/DDBJ whole genome shotgun (WGS) entry which is preliminary data.</text>
</comment>
<comment type="cofactor">
    <cofactor evidence="1">
        <name>Zn(2+)</name>
        <dbReference type="ChEBI" id="CHEBI:29105"/>
    </cofactor>
</comment>
<dbReference type="InterPro" id="IPR002195">
    <property type="entry name" value="Dihydroorotase_CS"/>
</dbReference>
<dbReference type="Gene3D" id="3.20.20.140">
    <property type="entry name" value="Metal-dependent hydrolases"/>
    <property type="match status" value="2"/>
</dbReference>
<dbReference type="Pfam" id="PF07969">
    <property type="entry name" value="Amidohydro_3"/>
    <property type="match status" value="1"/>
</dbReference>
<dbReference type="GO" id="GO:0006145">
    <property type="term" value="P:purine nucleobase catabolic process"/>
    <property type="evidence" value="ECO:0007669"/>
    <property type="project" value="TreeGrafter"/>
</dbReference>
<evidence type="ECO:0000256" key="2">
    <source>
        <dbReference type="ARBA" id="ARBA00022723"/>
    </source>
</evidence>
<feature type="domain" description="Amidohydrolase 3" evidence="6">
    <location>
        <begin position="469"/>
        <end position="543"/>
    </location>
</feature>
<reference evidence="7" key="1">
    <citation type="submission" date="2023-06" db="EMBL/GenBank/DDBJ databases">
        <title>Genome-scale phylogeny and comparative genomics of the fungal order Sordariales.</title>
        <authorList>
            <consortium name="Lawrence Berkeley National Laboratory"/>
            <person name="Hensen N."/>
            <person name="Bonometti L."/>
            <person name="Westerberg I."/>
            <person name="Brannstrom I.O."/>
            <person name="Guillou S."/>
            <person name="Cros-Aarteil S."/>
            <person name="Calhoun S."/>
            <person name="Haridas S."/>
            <person name="Kuo A."/>
            <person name="Mondo S."/>
            <person name="Pangilinan J."/>
            <person name="Riley R."/>
            <person name="Labutti K."/>
            <person name="Andreopoulos B."/>
            <person name="Lipzen A."/>
            <person name="Chen C."/>
            <person name="Yanf M."/>
            <person name="Daum C."/>
            <person name="Ng V."/>
            <person name="Clum A."/>
            <person name="Steindorff A."/>
            <person name="Ohm R."/>
            <person name="Martin F."/>
            <person name="Silar P."/>
            <person name="Natvig D."/>
            <person name="Lalanne C."/>
            <person name="Gautier V."/>
            <person name="Ament-Velasquez S.L."/>
            <person name="Kruys A."/>
            <person name="Hutchinson M.I."/>
            <person name="Powell A.J."/>
            <person name="Barry K."/>
            <person name="Miller A.N."/>
            <person name="Grigoriev I.V."/>
            <person name="Debuchy R."/>
            <person name="Gladieux P."/>
            <person name="Thoren M.H."/>
            <person name="Johannesson H."/>
        </authorList>
    </citation>
    <scope>NUCLEOTIDE SEQUENCE</scope>
    <source>
        <strain evidence="7">CBS 540.89</strain>
    </source>
</reference>
<keyword evidence="3" id="KW-0378">Hydrolase</keyword>
<dbReference type="InterPro" id="IPR050138">
    <property type="entry name" value="DHOase/Allantoinase_Hydrolase"/>
</dbReference>
<dbReference type="PANTHER" id="PTHR43668:SF2">
    <property type="entry name" value="ALLANTOINASE"/>
    <property type="match status" value="1"/>
</dbReference>
<proteinExistence type="predicted"/>
<sequence>MAATLHDEPLVVLASTNTIITLPDDSLLLTPATITVSPVTGKILSVVREVLPRSSFPSNTTYNDLSPKFLVPGLVDAHVHLNEPGRTEWEGFNTGTKAAASGGVTTVVDMPLNAIPPTTTLAGFQEKLRASQGQCWVDVGFYGGVIPGNANELLPLVEAGVRGFKGFLIDSGVDEFPAVSANDIALAMTTLKDSPTTLMFHAEMLPPIAESVVPPPAFETYAIEEIVSLAELAPKLHLHIVHLSAVEAIPILRKARKQGINITAETCFHYLGLAADDIEDGDTRHKCCPPIRSQTNQDRLWEEIVEAQGEGCIKTIVSDHSPCTPELKLLPPHLQTVDDNSLRPNMIHSDSGIDMTLPSEHDHDHKSRSHATRPELKSTDSGVVMTLPSESPSPIEELPNPLCLTTTTTVTSHPNPAPQQRLLPITSTNQGDFFAAWGGISSVGLGLPILHTIASDRASHGLPAPDLVDMVRMCSQATAQQVGLYHRKGAIKVGHDADFCVFDAEERWVLRSGEMRWKNKVSPWEGKQFMGRVREAWVRGEKVFSLGSQNGGFVMGRPTGRAITEKRVA</sequence>
<dbReference type="AlphaFoldDB" id="A0AA40AT57"/>
<name>A0AA40AT57_9PEZI</name>
<dbReference type="PANTHER" id="PTHR43668">
    <property type="entry name" value="ALLANTOINASE"/>
    <property type="match status" value="1"/>
</dbReference>
<evidence type="ECO:0008006" key="9">
    <source>
        <dbReference type="Google" id="ProtNLM"/>
    </source>
</evidence>
<feature type="region of interest" description="Disordered" evidence="4">
    <location>
        <begin position="350"/>
        <end position="380"/>
    </location>
</feature>
<dbReference type="InterPro" id="IPR032466">
    <property type="entry name" value="Metal_Hydrolase"/>
</dbReference>
<dbReference type="Pfam" id="PF01979">
    <property type="entry name" value="Amidohydro_1"/>
    <property type="match status" value="1"/>
</dbReference>
<dbReference type="GO" id="GO:0004038">
    <property type="term" value="F:allantoinase activity"/>
    <property type="evidence" value="ECO:0007669"/>
    <property type="project" value="TreeGrafter"/>
</dbReference>
<organism evidence="7 8">
    <name type="scientific">Apiosordaria backusii</name>
    <dbReference type="NCBI Taxonomy" id="314023"/>
    <lineage>
        <taxon>Eukaryota</taxon>
        <taxon>Fungi</taxon>
        <taxon>Dikarya</taxon>
        <taxon>Ascomycota</taxon>
        <taxon>Pezizomycotina</taxon>
        <taxon>Sordariomycetes</taxon>
        <taxon>Sordariomycetidae</taxon>
        <taxon>Sordariales</taxon>
        <taxon>Lasiosphaeriaceae</taxon>
        <taxon>Apiosordaria</taxon>
    </lineage>
</organism>
<evidence type="ECO:0000256" key="4">
    <source>
        <dbReference type="SAM" id="MobiDB-lite"/>
    </source>
</evidence>